<sequence length="512" mass="56677">MTKYFKLPQHEALYNDPRLPEPKAIWNFMFFLAEIPRGSGNCKEIARRLQELGQQWGYESFIDTIGNVIIRKPASPGLENKSMVTLQAHMDIVAVGEDGLDHNFEKDPVICRIAESNFPKHSKNSLFATGTSLGADDGIGCAMMLHILEDKTLKHGPLECVFTYDEETTMEGAVKMVPGTLKGKYLINIDSEEDFRITIGCAGGFEQIMTFDVERENTEGFGSMFEIKGLQGGHSGVEIHEGRANAVKLLARLVHEASLAADMPEPVLMGFEGGTKRNVIPSVARCRVLIPDDKRAKFTEAVNKEFKQIKHEWKTIEPDLTLNFMIPEAAEKVSALTKASSRKFLDLLLALPHGVLRYSPDVAGLVETSINMAIVHVCGRCVGEKARIELFPRSSVNEFMPHIHQQLKAFARLAGAELTPMENAFPGWEPNPSSPLLATAKECYKKVYGKEAEIYAIHAGLECGVLQEKHPGLQSISVGPYLKNVHSPKEELMLDTVPGINKLIIAILEAIE</sequence>
<dbReference type="Proteomes" id="UP001281761">
    <property type="component" value="Unassembled WGS sequence"/>
</dbReference>
<keyword evidence="2" id="KW-0645">Protease</keyword>
<dbReference type="EC" id="3.4.13.-" evidence="2"/>
<keyword evidence="2" id="KW-0224">Dipeptidase</keyword>
<dbReference type="PANTHER" id="PTHR43501">
    <property type="entry name" value="CYTOSOL NON-SPECIFIC DIPEPTIDASE"/>
    <property type="match status" value="1"/>
</dbReference>
<reference evidence="2 3" key="1">
    <citation type="journal article" date="2022" name="bioRxiv">
        <title>Genomics of Preaxostyla Flagellates Illuminates Evolutionary Transitions and the Path Towards Mitochondrial Loss.</title>
        <authorList>
            <person name="Novak L.V.F."/>
            <person name="Treitli S.C."/>
            <person name="Pyrih J."/>
            <person name="Halakuc P."/>
            <person name="Pipaliya S.V."/>
            <person name="Vacek V."/>
            <person name="Brzon O."/>
            <person name="Soukal P."/>
            <person name="Eme L."/>
            <person name="Dacks J.B."/>
            <person name="Karnkowska A."/>
            <person name="Elias M."/>
            <person name="Hampl V."/>
        </authorList>
    </citation>
    <scope>NUCLEOTIDE SEQUENCE [LARGE SCALE GENOMIC DNA]</scope>
    <source>
        <strain evidence="2">NAU3</strain>
        <tissue evidence="2">Gut</tissue>
    </source>
</reference>
<dbReference type="SUPFAM" id="SSF53187">
    <property type="entry name" value="Zn-dependent exopeptidases"/>
    <property type="match status" value="1"/>
</dbReference>
<dbReference type="NCBIfam" id="TIGR01893">
    <property type="entry name" value="aa-his-dipept"/>
    <property type="match status" value="1"/>
</dbReference>
<dbReference type="PANTHER" id="PTHR43501:SF1">
    <property type="entry name" value="CYTOSOL NON-SPECIFIC DIPEPTIDASE"/>
    <property type="match status" value="1"/>
</dbReference>
<comment type="caution">
    <text evidence="2">The sequence shown here is derived from an EMBL/GenBank/DDBJ whole genome shotgun (WGS) entry which is preliminary data.</text>
</comment>
<evidence type="ECO:0000313" key="3">
    <source>
        <dbReference type="Proteomes" id="UP001281761"/>
    </source>
</evidence>
<evidence type="ECO:0000313" key="2">
    <source>
        <dbReference type="EMBL" id="KAK2947617.1"/>
    </source>
</evidence>
<dbReference type="GO" id="GO:0016805">
    <property type="term" value="F:dipeptidase activity"/>
    <property type="evidence" value="ECO:0007669"/>
    <property type="project" value="UniProtKB-KW"/>
</dbReference>
<dbReference type="PRINTS" id="PR00934">
    <property type="entry name" value="XHISDIPTASE"/>
</dbReference>
<dbReference type="PIRSF" id="PIRSF016599">
    <property type="entry name" value="Xaa-His_dipept"/>
    <property type="match status" value="1"/>
</dbReference>
<proteinExistence type="predicted"/>
<gene>
    <name evidence="2" type="ORF">BLNAU_17450</name>
</gene>
<dbReference type="EMBL" id="JARBJD010000195">
    <property type="protein sequence ID" value="KAK2947617.1"/>
    <property type="molecule type" value="Genomic_DNA"/>
</dbReference>
<dbReference type="InterPro" id="IPR001160">
    <property type="entry name" value="Peptidase_M20C"/>
</dbReference>
<name>A0ABQ9X7A7_9EUKA</name>
<dbReference type="Pfam" id="PF07687">
    <property type="entry name" value="M20_dimer"/>
    <property type="match status" value="1"/>
</dbReference>
<protein>
    <submittedName>
        <fullName evidence="2">Aminoacyl-histidine dipeptidase</fullName>
        <ecNumber evidence="2">3.4.13.-</ecNumber>
    </submittedName>
</protein>
<keyword evidence="2" id="KW-0378">Hydrolase</keyword>
<dbReference type="Gene3D" id="3.40.630.10">
    <property type="entry name" value="Zn peptidases"/>
    <property type="match status" value="2"/>
</dbReference>
<keyword evidence="3" id="KW-1185">Reference proteome</keyword>
<dbReference type="InterPro" id="IPR011650">
    <property type="entry name" value="Peptidase_M20_dimer"/>
</dbReference>
<accession>A0ABQ9X7A7</accession>
<evidence type="ECO:0000259" key="1">
    <source>
        <dbReference type="Pfam" id="PF07687"/>
    </source>
</evidence>
<feature type="domain" description="Peptidase M20 dimerisation" evidence="1">
    <location>
        <begin position="226"/>
        <end position="310"/>
    </location>
</feature>
<dbReference type="Pfam" id="PF01546">
    <property type="entry name" value="Peptidase_M20"/>
    <property type="match status" value="1"/>
</dbReference>
<organism evidence="2 3">
    <name type="scientific">Blattamonas nauphoetae</name>
    <dbReference type="NCBI Taxonomy" id="2049346"/>
    <lineage>
        <taxon>Eukaryota</taxon>
        <taxon>Metamonada</taxon>
        <taxon>Preaxostyla</taxon>
        <taxon>Oxymonadida</taxon>
        <taxon>Blattamonas</taxon>
    </lineage>
</organism>
<dbReference type="InterPro" id="IPR002933">
    <property type="entry name" value="Peptidase_M20"/>
</dbReference>